<keyword evidence="1" id="KW-0472">Membrane</keyword>
<organism evidence="2 3">
    <name type="scientific">Leptospira gomenensis</name>
    <dbReference type="NCBI Taxonomy" id="2484974"/>
    <lineage>
        <taxon>Bacteria</taxon>
        <taxon>Pseudomonadati</taxon>
        <taxon>Spirochaetota</taxon>
        <taxon>Spirochaetia</taxon>
        <taxon>Leptospirales</taxon>
        <taxon>Leptospiraceae</taxon>
        <taxon>Leptospira</taxon>
    </lineage>
</organism>
<comment type="caution">
    <text evidence="2">The sequence shown here is derived from an EMBL/GenBank/DDBJ whole genome shotgun (WGS) entry which is preliminary data.</text>
</comment>
<protein>
    <submittedName>
        <fullName evidence="2">Uncharacterized protein</fullName>
    </submittedName>
</protein>
<keyword evidence="1" id="KW-1133">Transmembrane helix</keyword>
<feature type="transmembrane region" description="Helical" evidence="1">
    <location>
        <begin position="12"/>
        <end position="31"/>
    </location>
</feature>
<evidence type="ECO:0000313" key="2">
    <source>
        <dbReference type="EMBL" id="TGK36182.1"/>
    </source>
</evidence>
<evidence type="ECO:0000256" key="1">
    <source>
        <dbReference type="SAM" id="Phobius"/>
    </source>
</evidence>
<keyword evidence="3" id="KW-1185">Reference proteome</keyword>
<gene>
    <name evidence="2" type="ORF">EHQ17_04505</name>
</gene>
<name>A0A5F1YEP7_9LEPT</name>
<dbReference type="Proteomes" id="UP000298277">
    <property type="component" value="Unassembled WGS sequence"/>
</dbReference>
<evidence type="ECO:0000313" key="3">
    <source>
        <dbReference type="Proteomes" id="UP000298277"/>
    </source>
</evidence>
<reference evidence="2" key="1">
    <citation type="journal article" date="2019" name="PLoS Negl. Trop. Dis.">
        <title>Revisiting the worldwide diversity of Leptospira species in the environment.</title>
        <authorList>
            <person name="Vincent A.T."/>
            <person name="Schiettekatte O."/>
            <person name="Bourhy P."/>
            <person name="Veyrier F.J."/>
            <person name="Picardeau M."/>
        </authorList>
    </citation>
    <scope>NUCLEOTIDE SEQUENCE [LARGE SCALE GENOMIC DNA]</scope>
    <source>
        <strain evidence="2">201800299</strain>
    </source>
</reference>
<sequence length="67" mass="8030">MSDFETFELVSGYTIFYTLLGFFAIWIFLWLPLKWIVFHFFPDDPKEAKEIIVRPVPPIPKGEDYEE</sequence>
<keyword evidence="1" id="KW-0812">Transmembrane</keyword>
<accession>A0A5F1YEP7</accession>
<dbReference type="AlphaFoldDB" id="A0A5F1YEP7"/>
<proteinExistence type="predicted"/>
<dbReference type="RefSeq" id="WP_135736143.1">
    <property type="nucleotide sequence ID" value="NZ_RQEZ01000086.1"/>
</dbReference>
<dbReference type="EMBL" id="RQFA01000024">
    <property type="protein sequence ID" value="TGK36182.1"/>
    <property type="molecule type" value="Genomic_DNA"/>
</dbReference>